<feature type="domain" description="Cytochrome b5 heme-binding" evidence="7">
    <location>
        <begin position="194"/>
        <end position="270"/>
    </location>
</feature>
<dbReference type="PRINTS" id="PR00363">
    <property type="entry name" value="CYTOCHROMEB5"/>
</dbReference>
<dbReference type="InterPro" id="IPR036400">
    <property type="entry name" value="Cyt_B5-like_heme/steroid_sf"/>
</dbReference>
<dbReference type="PANTHER" id="PTHR19359">
    <property type="entry name" value="CYTOCHROME B5"/>
    <property type="match status" value="1"/>
</dbReference>
<accession>A0A9W7L8J5</accession>
<comment type="caution">
    <text evidence="8">The sequence shown here is derived from an EMBL/GenBank/DDBJ whole genome shotgun (WGS) entry which is preliminary data.</text>
</comment>
<dbReference type="PROSITE" id="PS00191">
    <property type="entry name" value="CYTOCHROME_B5_1"/>
    <property type="match status" value="1"/>
</dbReference>
<keyword evidence="2 5" id="KW-0479">Metal-binding</keyword>
<dbReference type="GO" id="GO:0020037">
    <property type="term" value="F:heme binding"/>
    <property type="evidence" value="ECO:0007669"/>
    <property type="project" value="UniProtKB-UniRule"/>
</dbReference>
<protein>
    <recommendedName>
        <fullName evidence="7">Cytochrome b5 heme-binding domain-containing protein</fullName>
    </recommendedName>
</protein>
<feature type="compositionally biased region" description="Acidic residues" evidence="6">
    <location>
        <begin position="121"/>
        <end position="131"/>
    </location>
</feature>
<dbReference type="OrthoDB" id="260519at2759"/>
<dbReference type="PROSITE" id="PS50255">
    <property type="entry name" value="CYTOCHROME_B5_2"/>
    <property type="match status" value="1"/>
</dbReference>
<evidence type="ECO:0000256" key="5">
    <source>
        <dbReference type="RuleBase" id="RU362121"/>
    </source>
</evidence>
<keyword evidence="1 5" id="KW-0349">Heme</keyword>
<feature type="region of interest" description="Disordered" evidence="6">
    <location>
        <begin position="1"/>
        <end position="58"/>
    </location>
</feature>
<evidence type="ECO:0000313" key="9">
    <source>
        <dbReference type="Proteomes" id="UP001165065"/>
    </source>
</evidence>
<dbReference type="InterPro" id="IPR018506">
    <property type="entry name" value="Cyt_B5_heme-BS"/>
</dbReference>
<dbReference type="Pfam" id="PF00173">
    <property type="entry name" value="Cyt-b5"/>
    <property type="match status" value="1"/>
</dbReference>
<reference evidence="9" key="1">
    <citation type="journal article" date="2023" name="Commun. Biol.">
        <title>Genome analysis of Parmales, the sister group of diatoms, reveals the evolutionary specialization of diatoms from phago-mixotrophs to photoautotrophs.</title>
        <authorList>
            <person name="Ban H."/>
            <person name="Sato S."/>
            <person name="Yoshikawa S."/>
            <person name="Yamada K."/>
            <person name="Nakamura Y."/>
            <person name="Ichinomiya M."/>
            <person name="Sato N."/>
            <person name="Blanc-Mathieu R."/>
            <person name="Endo H."/>
            <person name="Kuwata A."/>
            <person name="Ogata H."/>
        </authorList>
    </citation>
    <scope>NUCLEOTIDE SEQUENCE [LARGE SCALE GENOMIC DNA]</scope>
</reference>
<evidence type="ECO:0000313" key="8">
    <source>
        <dbReference type="EMBL" id="GMI40000.1"/>
    </source>
</evidence>
<gene>
    <name evidence="8" type="ORF">TrCOL_g13879</name>
</gene>
<evidence type="ECO:0000256" key="2">
    <source>
        <dbReference type="ARBA" id="ARBA00022723"/>
    </source>
</evidence>
<evidence type="ECO:0000259" key="7">
    <source>
        <dbReference type="PROSITE" id="PS50255"/>
    </source>
</evidence>
<name>A0A9W7L8J5_9STRA</name>
<dbReference type="Proteomes" id="UP001165065">
    <property type="component" value="Unassembled WGS sequence"/>
</dbReference>
<evidence type="ECO:0000256" key="1">
    <source>
        <dbReference type="ARBA" id="ARBA00022617"/>
    </source>
</evidence>
<dbReference type="EMBL" id="BRYA01000116">
    <property type="protein sequence ID" value="GMI40000.1"/>
    <property type="molecule type" value="Genomic_DNA"/>
</dbReference>
<feature type="compositionally biased region" description="Low complexity" evidence="6">
    <location>
        <begin position="8"/>
        <end position="32"/>
    </location>
</feature>
<evidence type="ECO:0000256" key="3">
    <source>
        <dbReference type="ARBA" id="ARBA00023004"/>
    </source>
</evidence>
<evidence type="ECO:0000256" key="6">
    <source>
        <dbReference type="SAM" id="MobiDB-lite"/>
    </source>
</evidence>
<dbReference type="GO" id="GO:0016020">
    <property type="term" value="C:membrane"/>
    <property type="evidence" value="ECO:0007669"/>
    <property type="project" value="TreeGrafter"/>
</dbReference>
<dbReference type="InterPro" id="IPR050668">
    <property type="entry name" value="Cytochrome_b5"/>
</dbReference>
<dbReference type="SUPFAM" id="SSF55856">
    <property type="entry name" value="Cytochrome b5-like heme/steroid binding domain"/>
    <property type="match status" value="1"/>
</dbReference>
<dbReference type="PANTHER" id="PTHR19359:SF146">
    <property type="entry name" value="B5, PUTATIVE-RELATED"/>
    <property type="match status" value="1"/>
</dbReference>
<keyword evidence="9" id="KW-1185">Reference proteome</keyword>
<sequence>MTLPTSTSSDQPGSVPISSSSSSASYSSRADSPILDHYTTSSNLSNPSIPPPSPTFPQNISCTTTGRLIRLDSDPSNLSCRSCPCCLDVCRNASCQTCARKLHAFFNSSRGMALPKPPECVEGEPMEAEPPESDHQTVVGHDSLDPESDEDSDSSVSHPSESASSQWYGDGDSCGSAPLPPSLIREYRTRASNKSTFTPCEILRHNKISDCWIVAGKNVYDATTFLYSHPGGIKSILRYSGGRKDCTEDLLYHSVAARGTWERHKIGTVVKCRGEGGSKERGSMRWPKYFKTEENGMCAIS</sequence>
<feature type="compositionally biased region" description="Low complexity" evidence="6">
    <location>
        <begin position="154"/>
        <end position="165"/>
    </location>
</feature>
<dbReference type="GO" id="GO:0046872">
    <property type="term" value="F:metal ion binding"/>
    <property type="evidence" value="ECO:0007669"/>
    <property type="project" value="UniProtKB-UniRule"/>
</dbReference>
<dbReference type="AlphaFoldDB" id="A0A9W7L8J5"/>
<organism evidence="8 9">
    <name type="scientific">Triparma columacea</name>
    <dbReference type="NCBI Taxonomy" id="722753"/>
    <lineage>
        <taxon>Eukaryota</taxon>
        <taxon>Sar</taxon>
        <taxon>Stramenopiles</taxon>
        <taxon>Ochrophyta</taxon>
        <taxon>Bolidophyceae</taxon>
        <taxon>Parmales</taxon>
        <taxon>Triparmaceae</taxon>
        <taxon>Triparma</taxon>
    </lineage>
</organism>
<feature type="region of interest" description="Disordered" evidence="6">
    <location>
        <begin position="114"/>
        <end position="173"/>
    </location>
</feature>
<keyword evidence="3 5" id="KW-0408">Iron</keyword>
<dbReference type="InterPro" id="IPR001199">
    <property type="entry name" value="Cyt_B5-like_heme/steroid-bd"/>
</dbReference>
<evidence type="ECO:0000256" key="4">
    <source>
        <dbReference type="ARBA" id="ARBA00038168"/>
    </source>
</evidence>
<dbReference type="SMART" id="SM01117">
    <property type="entry name" value="Cyt-b5"/>
    <property type="match status" value="1"/>
</dbReference>
<comment type="similarity">
    <text evidence="4 5">Belongs to the cytochrome b5 family.</text>
</comment>
<dbReference type="Gene3D" id="3.10.120.10">
    <property type="entry name" value="Cytochrome b5-like heme/steroid binding domain"/>
    <property type="match status" value="1"/>
</dbReference>
<proteinExistence type="inferred from homology"/>